<feature type="domain" description="VOC" evidence="1">
    <location>
        <begin position="1"/>
        <end position="101"/>
    </location>
</feature>
<evidence type="ECO:0000313" key="2">
    <source>
        <dbReference type="EMBL" id="CAG7618029.1"/>
    </source>
</evidence>
<comment type="caution">
    <text evidence="2">The sequence shown here is derived from an EMBL/GenBank/DDBJ whole genome shotgun (WGS) entry which is preliminary data.</text>
</comment>
<dbReference type="InterPro" id="IPR037523">
    <property type="entry name" value="VOC_core"/>
</dbReference>
<dbReference type="EMBL" id="CAJVCE010000001">
    <property type="protein sequence ID" value="CAG7618029.1"/>
    <property type="molecule type" value="Genomic_DNA"/>
</dbReference>
<accession>A0ABM8VB05</accession>
<dbReference type="PROSITE" id="PS51819">
    <property type="entry name" value="VOC"/>
    <property type="match status" value="1"/>
</dbReference>
<gene>
    <name evidence="2" type="ORF">PAECIP111802_00477</name>
</gene>
<reference evidence="2 3" key="1">
    <citation type="submission" date="2021-06" db="EMBL/GenBank/DDBJ databases">
        <authorList>
            <person name="Criscuolo A."/>
        </authorList>
    </citation>
    <scope>NUCLEOTIDE SEQUENCE [LARGE SCALE GENOMIC DNA]</scope>
    <source>
        <strain evidence="3">CIP 111802</strain>
    </source>
</reference>
<sequence length="103" mass="11757">MHASIVKRYNNSKSYKPDVIPLALKVLHGSKEAKNKQLIRPNHTINGYMETYIWVNHVDSVYEDLQARGAIIESEPVNQSYGMREFLVYDPDGYRFCIGGPVA</sequence>
<evidence type="ECO:0000259" key="1">
    <source>
        <dbReference type="PROSITE" id="PS51819"/>
    </source>
</evidence>
<dbReference type="Pfam" id="PF00903">
    <property type="entry name" value="Glyoxalase"/>
    <property type="match status" value="1"/>
</dbReference>
<organism evidence="2 3">
    <name type="scientific">Paenibacillus allorhizosphaerae</name>
    <dbReference type="NCBI Taxonomy" id="2849866"/>
    <lineage>
        <taxon>Bacteria</taxon>
        <taxon>Bacillati</taxon>
        <taxon>Bacillota</taxon>
        <taxon>Bacilli</taxon>
        <taxon>Bacillales</taxon>
        <taxon>Paenibacillaceae</taxon>
        <taxon>Paenibacillus</taxon>
    </lineage>
</organism>
<proteinExistence type="predicted"/>
<dbReference type="Proteomes" id="UP000730618">
    <property type="component" value="Unassembled WGS sequence"/>
</dbReference>
<name>A0ABM8VB05_9BACL</name>
<dbReference type="RefSeq" id="WP_218096838.1">
    <property type="nucleotide sequence ID" value="NZ_CAJVCE010000001.1"/>
</dbReference>
<dbReference type="InterPro" id="IPR004360">
    <property type="entry name" value="Glyas_Fos-R_dOase_dom"/>
</dbReference>
<protein>
    <recommendedName>
        <fullName evidence="1">VOC domain-containing protein</fullName>
    </recommendedName>
</protein>
<keyword evidence="3" id="KW-1185">Reference proteome</keyword>
<evidence type="ECO:0000313" key="3">
    <source>
        <dbReference type="Proteomes" id="UP000730618"/>
    </source>
</evidence>